<keyword evidence="3" id="KW-1185">Reference proteome</keyword>
<comment type="caution">
    <text evidence="2">The sequence shown here is derived from an EMBL/GenBank/DDBJ whole genome shotgun (WGS) entry which is preliminary data.</text>
</comment>
<dbReference type="InterPro" id="IPR001940">
    <property type="entry name" value="Peptidase_S1C"/>
</dbReference>
<dbReference type="PANTHER" id="PTHR43019">
    <property type="entry name" value="SERINE ENDOPROTEASE DEGS"/>
    <property type="match status" value="1"/>
</dbReference>
<keyword evidence="2" id="KW-0645">Protease</keyword>
<dbReference type="PRINTS" id="PR00834">
    <property type="entry name" value="PROTEASES2C"/>
</dbReference>
<proteinExistence type="predicted"/>
<dbReference type="PANTHER" id="PTHR43019:SF23">
    <property type="entry name" value="PROTEASE DO-LIKE 5, CHLOROPLASTIC"/>
    <property type="match status" value="1"/>
</dbReference>
<reference evidence="2 3" key="1">
    <citation type="submission" date="2019-03" db="EMBL/GenBank/DDBJ databases">
        <title>Ramlibacter henchirensis DSM 14656, whole genome shotgun sequence.</title>
        <authorList>
            <person name="Zhang X."/>
            <person name="Feng G."/>
            <person name="Zhu H."/>
        </authorList>
    </citation>
    <scope>NUCLEOTIDE SEQUENCE [LARGE SCALE GENOMIC DNA]</scope>
    <source>
        <strain evidence="2 3">DSM 14656</strain>
    </source>
</reference>
<keyword evidence="2" id="KW-0378">Hydrolase</keyword>
<accession>A0A4Z0C3N7</accession>
<evidence type="ECO:0000313" key="3">
    <source>
        <dbReference type="Proteomes" id="UP000298180"/>
    </source>
</evidence>
<evidence type="ECO:0000256" key="1">
    <source>
        <dbReference type="SAM" id="MobiDB-lite"/>
    </source>
</evidence>
<dbReference type="GO" id="GO:0004252">
    <property type="term" value="F:serine-type endopeptidase activity"/>
    <property type="evidence" value="ECO:0007669"/>
    <property type="project" value="InterPro"/>
</dbReference>
<feature type="compositionally biased region" description="Pro residues" evidence="1">
    <location>
        <begin position="236"/>
        <end position="246"/>
    </location>
</feature>
<organism evidence="2 3">
    <name type="scientific">Ramlibacter henchirensis</name>
    <dbReference type="NCBI Taxonomy" id="204072"/>
    <lineage>
        <taxon>Bacteria</taxon>
        <taxon>Pseudomonadati</taxon>
        <taxon>Pseudomonadota</taxon>
        <taxon>Betaproteobacteria</taxon>
        <taxon>Burkholderiales</taxon>
        <taxon>Comamonadaceae</taxon>
        <taxon>Ramlibacter</taxon>
    </lineage>
</organism>
<protein>
    <submittedName>
        <fullName evidence="2">Serine protease</fullName>
    </submittedName>
</protein>
<dbReference type="Pfam" id="PF13365">
    <property type="entry name" value="Trypsin_2"/>
    <property type="match status" value="1"/>
</dbReference>
<sequence>MVESCSEPEAAAAVKTDRNPGLGSALVAALLCVSTARAQEQPLSAEELYERISPSVWMVEVRRTDSAAMGSAVVTAPGTLITNCHVVAKTTQIVVSHGSQVHAATVRHRDPTRDLCELRAPGVVAPAVNIGDWSRLRIGAKLYAIGNPRGLELTLSDGLLSGIRRDSRGALEALQISVPISPGSSGGGLFDTYGRLVGITTGGFPDAQNIGFALPATWIAELPRRAGMAPGTITPDPGPSPAPQSPEDPARIASIRPPHPQHPESKAAPAVFEYQLRDRLTGLVRRVVYRVDRREAGLVVINGGTRVEDVEGRVVTLTAAIAGEFEEAMPPGGWVLGGKAPDQNWSGTYMAVGDGRPFGMELRSAWQGEEMVQVAGRALRAMKVQFKGFTTRGGGARTNPPGSYSAVAWYSPELGRVVRFEARTRGGLGHTAFVVDEVLELTGVRSE</sequence>
<gene>
    <name evidence="2" type="ORF">EZ313_05730</name>
</gene>
<evidence type="ECO:0000313" key="2">
    <source>
        <dbReference type="EMBL" id="TFZ06143.1"/>
    </source>
</evidence>
<dbReference type="SUPFAM" id="SSF50494">
    <property type="entry name" value="Trypsin-like serine proteases"/>
    <property type="match status" value="1"/>
</dbReference>
<dbReference type="Proteomes" id="UP000298180">
    <property type="component" value="Unassembled WGS sequence"/>
</dbReference>
<feature type="region of interest" description="Disordered" evidence="1">
    <location>
        <begin position="227"/>
        <end position="267"/>
    </location>
</feature>
<dbReference type="EMBL" id="SMLM01000001">
    <property type="protein sequence ID" value="TFZ06143.1"/>
    <property type="molecule type" value="Genomic_DNA"/>
</dbReference>
<name>A0A4Z0C3N7_9BURK</name>
<dbReference type="InterPro" id="IPR009003">
    <property type="entry name" value="Peptidase_S1_PA"/>
</dbReference>
<dbReference type="GO" id="GO:0006508">
    <property type="term" value="P:proteolysis"/>
    <property type="evidence" value="ECO:0007669"/>
    <property type="project" value="UniProtKB-KW"/>
</dbReference>
<dbReference type="AlphaFoldDB" id="A0A4Z0C3N7"/>
<dbReference type="Gene3D" id="2.40.10.120">
    <property type="match status" value="1"/>
</dbReference>